<sequence>MNHQCPLEHHINTRIPNQCNSQILVF</sequence>
<reference evidence="1" key="1">
    <citation type="submission" date="2018-02" db="EMBL/GenBank/DDBJ databases">
        <title>Rhizophora mucronata_Transcriptome.</title>
        <authorList>
            <person name="Meera S.P."/>
            <person name="Sreeshan A."/>
            <person name="Augustine A."/>
        </authorList>
    </citation>
    <scope>NUCLEOTIDE SEQUENCE</scope>
    <source>
        <tissue evidence="1">Leaf</tissue>
    </source>
</reference>
<protein>
    <submittedName>
        <fullName evidence="1">Uncharacterized protein LOC105139508</fullName>
    </submittedName>
</protein>
<dbReference type="EMBL" id="GGEC01015683">
    <property type="protein sequence ID" value="MBW96166.1"/>
    <property type="molecule type" value="Transcribed_RNA"/>
</dbReference>
<name>A0A2P2JRS8_RHIMU</name>
<organism evidence="1">
    <name type="scientific">Rhizophora mucronata</name>
    <name type="common">Asiatic mangrove</name>
    <dbReference type="NCBI Taxonomy" id="61149"/>
    <lineage>
        <taxon>Eukaryota</taxon>
        <taxon>Viridiplantae</taxon>
        <taxon>Streptophyta</taxon>
        <taxon>Embryophyta</taxon>
        <taxon>Tracheophyta</taxon>
        <taxon>Spermatophyta</taxon>
        <taxon>Magnoliopsida</taxon>
        <taxon>eudicotyledons</taxon>
        <taxon>Gunneridae</taxon>
        <taxon>Pentapetalae</taxon>
        <taxon>rosids</taxon>
        <taxon>fabids</taxon>
        <taxon>Malpighiales</taxon>
        <taxon>Rhizophoraceae</taxon>
        <taxon>Rhizophora</taxon>
    </lineage>
</organism>
<dbReference type="AlphaFoldDB" id="A0A2P2JRS8"/>
<proteinExistence type="predicted"/>
<accession>A0A2P2JRS8</accession>
<evidence type="ECO:0000313" key="1">
    <source>
        <dbReference type="EMBL" id="MBW96166.1"/>
    </source>
</evidence>